<dbReference type="GO" id="GO:0046856">
    <property type="term" value="P:phosphatidylinositol dephosphorylation"/>
    <property type="evidence" value="ECO:0007669"/>
    <property type="project" value="InterPro"/>
</dbReference>
<keyword evidence="2" id="KW-1185">Reference proteome</keyword>
<dbReference type="GO" id="GO:0048488">
    <property type="term" value="P:synaptic vesicle endocytosis"/>
    <property type="evidence" value="ECO:0007669"/>
    <property type="project" value="TreeGrafter"/>
</dbReference>
<name>A0A2I0T656_LIMLA</name>
<evidence type="ECO:0000313" key="2">
    <source>
        <dbReference type="Proteomes" id="UP000233556"/>
    </source>
</evidence>
<dbReference type="GO" id="GO:0017124">
    <property type="term" value="F:SH3 domain binding"/>
    <property type="evidence" value="ECO:0007669"/>
    <property type="project" value="TreeGrafter"/>
</dbReference>
<organism evidence="1 2">
    <name type="scientific">Limosa lapponica baueri</name>
    <dbReference type="NCBI Taxonomy" id="1758121"/>
    <lineage>
        <taxon>Eukaryota</taxon>
        <taxon>Metazoa</taxon>
        <taxon>Chordata</taxon>
        <taxon>Craniata</taxon>
        <taxon>Vertebrata</taxon>
        <taxon>Euteleostomi</taxon>
        <taxon>Archelosauria</taxon>
        <taxon>Archosauria</taxon>
        <taxon>Dinosauria</taxon>
        <taxon>Saurischia</taxon>
        <taxon>Theropoda</taxon>
        <taxon>Coelurosauria</taxon>
        <taxon>Aves</taxon>
        <taxon>Neognathae</taxon>
        <taxon>Neoaves</taxon>
        <taxon>Charadriiformes</taxon>
        <taxon>Scolopacidae</taxon>
        <taxon>Limosa</taxon>
    </lineage>
</organism>
<dbReference type="GO" id="GO:0098793">
    <property type="term" value="C:presynapse"/>
    <property type="evidence" value="ECO:0007669"/>
    <property type="project" value="TreeGrafter"/>
</dbReference>
<dbReference type="EMBL" id="KZ517586">
    <property type="protein sequence ID" value="PKU29262.1"/>
    <property type="molecule type" value="Genomic_DNA"/>
</dbReference>
<gene>
    <name evidence="1" type="ORF">llap_20434</name>
</gene>
<protein>
    <submittedName>
        <fullName evidence="1">Synaptojanin-2 isoform x1</fullName>
    </submittedName>
</protein>
<dbReference type="GO" id="GO:0048471">
    <property type="term" value="C:perinuclear region of cytoplasm"/>
    <property type="evidence" value="ECO:0007669"/>
    <property type="project" value="TreeGrafter"/>
</dbReference>
<reference evidence="2" key="2">
    <citation type="submission" date="2017-12" db="EMBL/GenBank/DDBJ databases">
        <title>Genome sequence of the Bar-tailed Godwit (Limosa lapponica baueri).</title>
        <authorList>
            <person name="Lima N.C.B."/>
            <person name="Parody-Merino A.M."/>
            <person name="Battley P.F."/>
            <person name="Fidler A.E."/>
            <person name="Prosdocimi F."/>
        </authorList>
    </citation>
    <scope>NUCLEOTIDE SEQUENCE [LARGE SCALE GENOMIC DNA]</scope>
</reference>
<dbReference type="InterPro" id="IPR046985">
    <property type="entry name" value="IP5"/>
</dbReference>
<dbReference type="AlphaFoldDB" id="A0A2I0T656"/>
<dbReference type="Proteomes" id="UP000233556">
    <property type="component" value="Unassembled WGS sequence"/>
</dbReference>
<dbReference type="PANTHER" id="PTHR11200">
    <property type="entry name" value="INOSITOL 5-PHOSPHATASE"/>
    <property type="match status" value="1"/>
</dbReference>
<dbReference type="PANTHER" id="PTHR11200:SF148">
    <property type="entry name" value="SYNAPTOJANIN-2"/>
    <property type="match status" value="1"/>
</dbReference>
<dbReference type="OrthoDB" id="1925875at2759"/>
<evidence type="ECO:0000313" key="1">
    <source>
        <dbReference type="EMBL" id="PKU29262.1"/>
    </source>
</evidence>
<sequence>MMLLKEQYGKQVIVNLLGSRGGEEVLDRAFKKLLWASSHAADTPMINFDYHQFAKGGKTEKLENLLGPQLKLHWEDFGIFTKGENILLAQLESLGLNSKSIIERFVESYKVMWTLNGHNLSRVFTGSRALEGKHKLLRACHVLALPDLPLRAGGAGLRGAGDHNMISLSSFWKRAELREWAELGYDHANIFVHDDENCPPDIFAVGFEEMVELNAGNIVNAR</sequence>
<accession>A0A2I0T656</accession>
<reference evidence="2" key="1">
    <citation type="submission" date="2017-11" db="EMBL/GenBank/DDBJ databases">
        <authorList>
            <person name="Lima N.C."/>
            <person name="Parody-Merino A.M."/>
            <person name="Battley P.F."/>
            <person name="Fidler A.E."/>
            <person name="Prosdocimi F."/>
        </authorList>
    </citation>
    <scope>NUCLEOTIDE SEQUENCE [LARGE SCALE GENOMIC DNA]</scope>
</reference>
<dbReference type="GO" id="GO:0004439">
    <property type="term" value="F:phosphatidylinositol-4,5-bisphosphate 5-phosphatase activity"/>
    <property type="evidence" value="ECO:0007669"/>
    <property type="project" value="TreeGrafter"/>
</dbReference>
<proteinExistence type="predicted"/>